<accession>A0A2S7SXC5</accession>
<protein>
    <recommendedName>
        <fullName evidence="4">PsbP C-terminal domain-containing protein</fullName>
    </recommendedName>
</protein>
<evidence type="ECO:0008006" key="4">
    <source>
        <dbReference type="Google" id="ProtNLM"/>
    </source>
</evidence>
<dbReference type="Proteomes" id="UP000239872">
    <property type="component" value="Unassembled WGS sequence"/>
</dbReference>
<reference evidence="2 3" key="1">
    <citation type="submission" date="2018-01" db="EMBL/GenBank/DDBJ databases">
        <title>A novel member of the phylum Bacteroidetes isolated from glacier ice.</title>
        <authorList>
            <person name="Liu Q."/>
            <person name="Xin Y.-H."/>
        </authorList>
    </citation>
    <scope>NUCLEOTIDE SEQUENCE [LARGE SCALE GENOMIC DNA]</scope>
    <source>
        <strain evidence="2 3">RB1R16</strain>
    </source>
</reference>
<gene>
    <name evidence="2" type="ORF">CJD36_007235</name>
</gene>
<keyword evidence="3" id="KW-1185">Reference proteome</keyword>
<name>A0A2S7SXC5_9BACT</name>
<feature type="chain" id="PRO_5015472611" description="PsbP C-terminal domain-containing protein" evidence="1">
    <location>
        <begin position="21"/>
        <end position="181"/>
    </location>
</feature>
<keyword evidence="1" id="KW-0732">Signal</keyword>
<feature type="signal peptide" evidence="1">
    <location>
        <begin position="1"/>
        <end position="20"/>
    </location>
</feature>
<dbReference type="AlphaFoldDB" id="A0A2S7SXC5"/>
<organism evidence="2 3">
    <name type="scientific">Flavipsychrobacter stenotrophus</name>
    <dbReference type="NCBI Taxonomy" id="2077091"/>
    <lineage>
        <taxon>Bacteria</taxon>
        <taxon>Pseudomonadati</taxon>
        <taxon>Bacteroidota</taxon>
        <taxon>Chitinophagia</taxon>
        <taxon>Chitinophagales</taxon>
        <taxon>Chitinophagaceae</taxon>
        <taxon>Flavipsychrobacter</taxon>
    </lineage>
</organism>
<proteinExistence type="predicted"/>
<comment type="caution">
    <text evidence="2">The sequence shown here is derived from an EMBL/GenBank/DDBJ whole genome shotgun (WGS) entry which is preliminary data.</text>
</comment>
<dbReference type="EMBL" id="PPSL01000002">
    <property type="protein sequence ID" value="PQJ11582.1"/>
    <property type="molecule type" value="Genomic_DNA"/>
</dbReference>
<sequence length="181" mass="20189">MSKFLRSTTLLALIFLCSFATDAWKTYESKDGHYKVSMPGIPEEALGNVQSEYGWQVSHVASLMPKTGEIKLFIASYSDYPIKPTNPKITKEDTDRLIAGTINTLVQITGATIFFEEPITYKGNPGKHVKAKMEGQTTIFEMKVYLIGVRTYVLTTGYDSTLTNTAAADRFFNSFEVITSK</sequence>
<dbReference type="OrthoDB" id="1377129at2"/>
<evidence type="ECO:0000313" key="3">
    <source>
        <dbReference type="Proteomes" id="UP000239872"/>
    </source>
</evidence>
<dbReference type="RefSeq" id="WP_105038462.1">
    <property type="nucleotide sequence ID" value="NZ_PPSL01000002.1"/>
</dbReference>
<evidence type="ECO:0000313" key="2">
    <source>
        <dbReference type="EMBL" id="PQJ11582.1"/>
    </source>
</evidence>
<evidence type="ECO:0000256" key="1">
    <source>
        <dbReference type="SAM" id="SignalP"/>
    </source>
</evidence>